<evidence type="ECO:0000259" key="8">
    <source>
        <dbReference type="Pfam" id="PF01467"/>
    </source>
</evidence>
<dbReference type="SUPFAM" id="SSF52374">
    <property type="entry name" value="Nucleotidylyl transferase"/>
    <property type="match status" value="1"/>
</dbReference>
<keyword evidence="5" id="KW-0067">ATP-binding</keyword>
<dbReference type="Pfam" id="PF01467">
    <property type="entry name" value="CTP_transf_like"/>
    <property type="match status" value="1"/>
</dbReference>
<proteinExistence type="predicted"/>
<evidence type="ECO:0000256" key="7">
    <source>
        <dbReference type="ARBA" id="ARBA00047428"/>
    </source>
</evidence>
<keyword evidence="2" id="KW-0808">Transferase</keyword>
<dbReference type="NCBIfam" id="TIGR00125">
    <property type="entry name" value="cyt_tran_rel"/>
    <property type="match status" value="1"/>
</dbReference>
<evidence type="ECO:0000256" key="2">
    <source>
        <dbReference type="ARBA" id="ARBA00022679"/>
    </source>
</evidence>
<dbReference type="InterPro" id="IPR011914">
    <property type="entry name" value="RfaE_dom_II"/>
</dbReference>
<dbReference type="InterPro" id="IPR014729">
    <property type="entry name" value="Rossmann-like_a/b/a_fold"/>
</dbReference>
<evidence type="ECO:0000256" key="6">
    <source>
        <dbReference type="ARBA" id="ARBA00023277"/>
    </source>
</evidence>
<gene>
    <name evidence="9" type="ORF">A2164_03845</name>
</gene>
<dbReference type="AlphaFoldDB" id="A0A1F5G5D8"/>
<reference evidence="9 10" key="1">
    <citation type="journal article" date="2016" name="Nat. Commun.">
        <title>Thousands of microbial genomes shed light on interconnected biogeochemical processes in an aquifer system.</title>
        <authorList>
            <person name="Anantharaman K."/>
            <person name="Brown C.T."/>
            <person name="Hug L.A."/>
            <person name="Sharon I."/>
            <person name="Castelle C.J."/>
            <person name="Probst A.J."/>
            <person name="Thomas B.C."/>
            <person name="Singh A."/>
            <person name="Wilkins M.J."/>
            <person name="Karaoz U."/>
            <person name="Brodie E.L."/>
            <person name="Williams K.H."/>
            <person name="Hubbard S.S."/>
            <person name="Banfield J.F."/>
        </authorList>
    </citation>
    <scope>NUCLEOTIDE SEQUENCE [LARGE SCALE GENOMIC DNA]</scope>
</reference>
<protein>
    <recommendedName>
        <fullName evidence="1">D-glycero-beta-D-manno-heptose 1-phosphate adenylyltransferase</fullName>
        <ecNumber evidence="1">2.7.7.70</ecNumber>
    </recommendedName>
</protein>
<keyword evidence="6" id="KW-0119">Carbohydrate metabolism</keyword>
<dbReference type="EMBL" id="MFAT01000007">
    <property type="protein sequence ID" value="OGD87057.1"/>
    <property type="molecule type" value="Genomic_DNA"/>
</dbReference>
<sequence length="161" mass="18304">MGSSKILTLSNLKKVLAKLRKEEKKIVTTNGVFDILHPGHITLLEKAKKLGYVLIVLVNSDKSVKKIKGKNRPINNEVDRAKLISALECVNYVSIFNEDDPRKILNIIKPNIHVKARDYRIDQIIEKEIVEKNGGKLVLLPFKKGYSTSSIIKKITKVYRK</sequence>
<dbReference type="GO" id="GO:0005524">
    <property type="term" value="F:ATP binding"/>
    <property type="evidence" value="ECO:0007669"/>
    <property type="project" value="UniProtKB-KW"/>
</dbReference>
<evidence type="ECO:0000256" key="1">
    <source>
        <dbReference type="ARBA" id="ARBA00012519"/>
    </source>
</evidence>
<name>A0A1F5G5D8_9BACT</name>
<evidence type="ECO:0000313" key="10">
    <source>
        <dbReference type="Proteomes" id="UP000176317"/>
    </source>
</evidence>
<dbReference type="Proteomes" id="UP000176317">
    <property type="component" value="Unassembled WGS sequence"/>
</dbReference>
<keyword evidence="3" id="KW-0548">Nucleotidyltransferase</keyword>
<evidence type="ECO:0000256" key="4">
    <source>
        <dbReference type="ARBA" id="ARBA00022741"/>
    </source>
</evidence>
<evidence type="ECO:0000256" key="5">
    <source>
        <dbReference type="ARBA" id="ARBA00022840"/>
    </source>
</evidence>
<evidence type="ECO:0000313" key="9">
    <source>
        <dbReference type="EMBL" id="OGD87057.1"/>
    </source>
</evidence>
<dbReference type="PANTHER" id="PTHR43793:SF2">
    <property type="entry name" value="BIFUNCTIONAL PROTEIN HLDE"/>
    <property type="match status" value="1"/>
</dbReference>
<comment type="catalytic activity">
    <reaction evidence="7">
        <text>D-glycero-beta-D-manno-heptose 1-phosphate + ATP + H(+) = ADP-D-glycero-beta-D-manno-heptose + diphosphate</text>
        <dbReference type="Rhea" id="RHEA:27465"/>
        <dbReference type="ChEBI" id="CHEBI:15378"/>
        <dbReference type="ChEBI" id="CHEBI:30616"/>
        <dbReference type="ChEBI" id="CHEBI:33019"/>
        <dbReference type="ChEBI" id="CHEBI:59967"/>
        <dbReference type="ChEBI" id="CHEBI:61593"/>
        <dbReference type="EC" id="2.7.7.70"/>
    </reaction>
</comment>
<keyword evidence="4" id="KW-0547">Nucleotide-binding</keyword>
<dbReference type="GO" id="GO:0016773">
    <property type="term" value="F:phosphotransferase activity, alcohol group as acceptor"/>
    <property type="evidence" value="ECO:0007669"/>
    <property type="project" value="InterPro"/>
</dbReference>
<dbReference type="NCBIfam" id="TIGR02199">
    <property type="entry name" value="rfaE_dom_II"/>
    <property type="match status" value="1"/>
</dbReference>
<comment type="caution">
    <text evidence="9">The sequence shown here is derived from an EMBL/GenBank/DDBJ whole genome shotgun (WGS) entry which is preliminary data.</text>
</comment>
<evidence type="ECO:0000256" key="3">
    <source>
        <dbReference type="ARBA" id="ARBA00022695"/>
    </source>
</evidence>
<dbReference type="EC" id="2.7.7.70" evidence="1"/>
<organism evidence="9 10">
    <name type="scientific">Candidatus Curtissbacteria bacterium RBG_13_35_7</name>
    <dbReference type="NCBI Taxonomy" id="1797705"/>
    <lineage>
        <taxon>Bacteria</taxon>
        <taxon>Candidatus Curtissiibacteriota</taxon>
    </lineage>
</organism>
<accession>A0A1F5G5D8</accession>
<dbReference type="GO" id="GO:0005975">
    <property type="term" value="P:carbohydrate metabolic process"/>
    <property type="evidence" value="ECO:0007669"/>
    <property type="project" value="InterPro"/>
</dbReference>
<dbReference type="InterPro" id="IPR004821">
    <property type="entry name" value="Cyt_trans-like"/>
</dbReference>
<dbReference type="Gene3D" id="3.40.50.620">
    <property type="entry name" value="HUPs"/>
    <property type="match status" value="1"/>
</dbReference>
<dbReference type="GO" id="GO:0016779">
    <property type="term" value="F:nucleotidyltransferase activity"/>
    <property type="evidence" value="ECO:0007669"/>
    <property type="project" value="UniProtKB-KW"/>
</dbReference>
<dbReference type="PANTHER" id="PTHR43793">
    <property type="entry name" value="FAD SYNTHASE"/>
    <property type="match status" value="1"/>
</dbReference>
<feature type="domain" description="Cytidyltransferase-like" evidence="8">
    <location>
        <begin position="29"/>
        <end position="153"/>
    </location>
</feature>
<dbReference type="InterPro" id="IPR050385">
    <property type="entry name" value="Archaeal_FAD_synthase"/>
</dbReference>